<dbReference type="AlphaFoldDB" id="A0A8S9ZS30"/>
<proteinExistence type="predicted"/>
<keyword evidence="2" id="KW-1185">Reference proteome</keyword>
<dbReference type="SUPFAM" id="SSF56672">
    <property type="entry name" value="DNA/RNA polymerases"/>
    <property type="match status" value="1"/>
</dbReference>
<dbReference type="OrthoDB" id="5877400at2759"/>
<dbReference type="EMBL" id="JABEBT010000035">
    <property type="protein sequence ID" value="KAF7636003.1"/>
    <property type="molecule type" value="Genomic_DNA"/>
</dbReference>
<organism evidence="1 2">
    <name type="scientific">Meloidogyne graminicola</name>
    <dbReference type="NCBI Taxonomy" id="189291"/>
    <lineage>
        <taxon>Eukaryota</taxon>
        <taxon>Metazoa</taxon>
        <taxon>Ecdysozoa</taxon>
        <taxon>Nematoda</taxon>
        <taxon>Chromadorea</taxon>
        <taxon>Rhabditida</taxon>
        <taxon>Tylenchina</taxon>
        <taxon>Tylenchomorpha</taxon>
        <taxon>Tylenchoidea</taxon>
        <taxon>Meloidogynidae</taxon>
        <taxon>Meloidogyninae</taxon>
        <taxon>Meloidogyne</taxon>
    </lineage>
</organism>
<dbReference type="InterPro" id="IPR043502">
    <property type="entry name" value="DNA/RNA_pol_sf"/>
</dbReference>
<accession>A0A8S9ZS30</accession>
<name>A0A8S9ZS30_9BILA</name>
<gene>
    <name evidence="1" type="ORF">Mgra_00004582</name>
</gene>
<dbReference type="PANTHER" id="PTHR33568">
    <property type="entry name" value="DNA POLYMERASE"/>
    <property type="match status" value="1"/>
</dbReference>
<dbReference type="Gene3D" id="3.90.1600.10">
    <property type="entry name" value="Palm domain of DNA polymerase"/>
    <property type="match status" value="1"/>
</dbReference>
<dbReference type="Gene3D" id="1.10.287.690">
    <property type="entry name" value="Helix hairpin bin"/>
    <property type="match status" value="1"/>
</dbReference>
<dbReference type="InterPro" id="IPR023211">
    <property type="entry name" value="DNA_pol_palm_dom_sf"/>
</dbReference>
<protein>
    <submittedName>
        <fullName evidence="1">DNA_pol_B_2 domain-containing protein</fullName>
    </submittedName>
</protein>
<sequence length="298" mass="33938">MFGIKIEKEKMELNKGKRTLAKLCLNNLWGRFSLRNFGLTQCVITGDVSEFCNYLNDDKIEVTSIDELTDQVILIGYIKKRDFIQEHQSSNVIISLWTTSAARIHLLHSMQKVVRTDGCQLLYTDTDSLIFVHPENNCPLELGPHLGQFTDEFPNHNILEYCSGGAKQYGLKIQKKGQNDIEYILKVRGITLNHDVIQNQNLCYETFKEQVLKFAKTNDDLPVQIVYPNFLRPSIRFGSVTSFPLKKYTNLFVGKGIVRPSDFKVLDFGFIDNKHPLLGDKLVTFCDSSSTNSKTSIG</sequence>
<evidence type="ECO:0000313" key="2">
    <source>
        <dbReference type="Proteomes" id="UP000605970"/>
    </source>
</evidence>
<dbReference type="PANTHER" id="PTHR33568:SF3">
    <property type="entry name" value="DNA-DIRECTED DNA POLYMERASE"/>
    <property type="match status" value="1"/>
</dbReference>
<evidence type="ECO:0000313" key="1">
    <source>
        <dbReference type="EMBL" id="KAF7636003.1"/>
    </source>
</evidence>
<comment type="caution">
    <text evidence="1">The sequence shown here is derived from an EMBL/GenBank/DDBJ whole genome shotgun (WGS) entry which is preliminary data.</text>
</comment>
<dbReference type="Proteomes" id="UP000605970">
    <property type="component" value="Unassembled WGS sequence"/>
</dbReference>
<reference evidence="1" key="1">
    <citation type="journal article" date="2020" name="Ecol. Evol.">
        <title>Genome structure and content of the rice root-knot nematode (Meloidogyne graminicola).</title>
        <authorList>
            <person name="Phan N.T."/>
            <person name="Danchin E.G.J."/>
            <person name="Klopp C."/>
            <person name="Perfus-Barbeoch L."/>
            <person name="Kozlowski D.K."/>
            <person name="Koutsovoulos G.D."/>
            <person name="Lopez-Roques C."/>
            <person name="Bouchez O."/>
            <person name="Zahm M."/>
            <person name="Besnard G."/>
            <person name="Bellafiore S."/>
        </authorList>
    </citation>
    <scope>NUCLEOTIDE SEQUENCE</scope>
    <source>
        <strain evidence="1">VN-18</strain>
    </source>
</reference>